<evidence type="ECO:0000256" key="2">
    <source>
        <dbReference type="SAM" id="MobiDB-lite"/>
    </source>
</evidence>
<name>X6MK82_RETFI</name>
<accession>X6MK82</accession>
<gene>
    <name evidence="3" type="ORF">RFI_23906</name>
</gene>
<keyword evidence="4" id="KW-1185">Reference proteome</keyword>
<evidence type="ECO:0000313" key="4">
    <source>
        <dbReference type="Proteomes" id="UP000023152"/>
    </source>
</evidence>
<dbReference type="AlphaFoldDB" id="X6MK82"/>
<feature type="region of interest" description="Disordered" evidence="2">
    <location>
        <begin position="1"/>
        <end position="24"/>
    </location>
</feature>
<feature type="non-terminal residue" evidence="3">
    <location>
        <position position="152"/>
    </location>
</feature>
<protein>
    <submittedName>
        <fullName evidence="3">Uncharacterized protein</fullName>
    </submittedName>
</protein>
<sequence length="152" mass="17651">MSFEPTSNEGEEEEEKVASPTTYANIQSLLHRSNLSETEKSAIMETFLQLQKKTVDKVVISTEENNSIQRLEEVMEQVKKKESEIKKLTEKITQGGDQCKRTVDKRMDQLIQMIQMKRRELMTSVDKIVAQQMHTIQTHVHSIKQLYAQLKL</sequence>
<dbReference type="Proteomes" id="UP000023152">
    <property type="component" value="Unassembled WGS sequence"/>
</dbReference>
<dbReference type="EMBL" id="ASPP01020589">
    <property type="protein sequence ID" value="ETO13470.1"/>
    <property type="molecule type" value="Genomic_DNA"/>
</dbReference>
<comment type="caution">
    <text evidence="3">The sequence shown here is derived from an EMBL/GenBank/DDBJ whole genome shotgun (WGS) entry which is preliminary data.</text>
</comment>
<organism evidence="3 4">
    <name type="scientific">Reticulomyxa filosa</name>
    <dbReference type="NCBI Taxonomy" id="46433"/>
    <lineage>
        <taxon>Eukaryota</taxon>
        <taxon>Sar</taxon>
        <taxon>Rhizaria</taxon>
        <taxon>Retaria</taxon>
        <taxon>Foraminifera</taxon>
        <taxon>Monothalamids</taxon>
        <taxon>Reticulomyxidae</taxon>
        <taxon>Reticulomyxa</taxon>
    </lineage>
</organism>
<keyword evidence="1" id="KW-0175">Coiled coil</keyword>
<reference evidence="3 4" key="1">
    <citation type="journal article" date="2013" name="Curr. Biol.">
        <title>The Genome of the Foraminiferan Reticulomyxa filosa.</title>
        <authorList>
            <person name="Glockner G."/>
            <person name="Hulsmann N."/>
            <person name="Schleicher M."/>
            <person name="Noegel A.A."/>
            <person name="Eichinger L."/>
            <person name="Gallinger C."/>
            <person name="Pawlowski J."/>
            <person name="Sierra R."/>
            <person name="Euteneuer U."/>
            <person name="Pillet L."/>
            <person name="Moustafa A."/>
            <person name="Platzer M."/>
            <person name="Groth M."/>
            <person name="Szafranski K."/>
            <person name="Schliwa M."/>
        </authorList>
    </citation>
    <scope>NUCLEOTIDE SEQUENCE [LARGE SCALE GENOMIC DNA]</scope>
</reference>
<evidence type="ECO:0000256" key="1">
    <source>
        <dbReference type="SAM" id="Coils"/>
    </source>
</evidence>
<evidence type="ECO:0000313" key="3">
    <source>
        <dbReference type="EMBL" id="ETO13470.1"/>
    </source>
</evidence>
<feature type="coiled-coil region" evidence="1">
    <location>
        <begin position="61"/>
        <end position="91"/>
    </location>
</feature>
<proteinExistence type="predicted"/>